<dbReference type="AlphaFoldDB" id="A0A0A9GEK5"/>
<sequence length="145" mass="16063">MRAFCSAVNLVRNRFRAAAARCWEPRASSDSANVLCWWWCMAAAALSGITMRVGAGGSAATRSPRWWWPWWSGLSGPPLPASWWWCSCRSSPPPPGGSLRWKLRWQPQAEHWSASSDPSSPAGMNSPHPSVALPPMAAAWFFRHS</sequence>
<reference evidence="1" key="2">
    <citation type="journal article" date="2015" name="Data Brief">
        <title>Shoot transcriptome of the giant reed, Arundo donax.</title>
        <authorList>
            <person name="Barrero R.A."/>
            <person name="Guerrero F.D."/>
            <person name="Moolhuijzen P."/>
            <person name="Goolsby J.A."/>
            <person name="Tidwell J."/>
            <person name="Bellgard S.E."/>
            <person name="Bellgard M.I."/>
        </authorList>
    </citation>
    <scope>NUCLEOTIDE SEQUENCE</scope>
    <source>
        <tissue evidence="1">Shoot tissue taken approximately 20 cm above the soil surface</tissue>
    </source>
</reference>
<proteinExistence type="predicted"/>
<protein>
    <submittedName>
        <fullName evidence="1">Uncharacterized protein</fullName>
    </submittedName>
</protein>
<accession>A0A0A9GEK5</accession>
<dbReference type="EMBL" id="GBRH01174381">
    <property type="protein sequence ID" value="JAE23515.1"/>
    <property type="molecule type" value="Transcribed_RNA"/>
</dbReference>
<reference evidence="1" key="1">
    <citation type="submission" date="2014-09" db="EMBL/GenBank/DDBJ databases">
        <authorList>
            <person name="Magalhaes I.L.F."/>
            <person name="Oliveira U."/>
            <person name="Santos F.R."/>
            <person name="Vidigal T.H.D.A."/>
            <person name="Brescovit A.D."/>
            <person name="Santos A.J."/>
        </authorList>
    </citation>
    <scope>NUCLEOTIDE SEQUENCE</scope>
    <source>
        <tissue evidence="1">Shoot tissue taken approximately 20 cm above the soil surface</tissue>
    </source>
</reference>
<evidence type="ECO:0000313" key="1">
    <source>
        <dbReference type="EMBL" id="JAE23515.1"/>
    </source>
</evidence>
<organism evidence="1">
    <name type="scientific">Arundo donax</name>
    <name type="common">Giant reed</name>
    <name type="synonym">Donax arundinaceus</name>
    <dbReference type="NCBI Taxonomy" id="35708"/>
    <lineage>
        <taxon>Eukaryota</taxon>
        <taxon>Viridiplantae</taxon>
        <taxon>Streptophyta</taxon>
        <taxon>Embryophyta</taxon>
        <taxon>Tracheophyta</taxon>
        <taxon>Spermatophyta</taxon>
        <taxon>Magnoliopsida</taxon>
        <taxon>Liliopsida</taxon>
        <taxon>Poales</taxon>
        <taxon>Poaceae</taxon>
        <taxon>PACMAD clade</taxon>
        <taxon>Arundinoideae</taxon>
        <taxon>Arundineae</taxon>
        <taxon>Arundo</taxon>
    </lineage>
</organism>
<name>A0A0A9GEK5_ARUDO</name>